<protein>
    <submittedName>
        <fullName evidence="2">Uncharacterized protein</fullName>
    </submittedName>
</protein>
<name>A0A225A940_TALAT</name>
<dbReference type="PANTHER" id="PTHR28058">
    <property type="entry name" value="37S RIBOSOMAL PROTEIN MRP51, MITOCHONDRIAL"/>
    <property type="match status" value="1"/>
</dbReference>
<dbReference type="GeneID" id="31007397"/>
<dbReference type="GO" id="GO:0003735">
    <property type="term" value="F:structural constituent of ribosome"/>
    <property type="evidence" value="ECO:0007669"/>
    <property type="project" value="TreeGrafter"/>
</dbReference>
<keyword evidence="3" id="KW-1185">Reference proteome</keyword>
<feature type="region of interest" description="Disordered" evidence="1">
    <location>
        <begin position="129"/>
        <end position="164"/>
    </location>
</feature>
<dbReference type="Proteomes" id="UP000214365">
    <property type="component" value="Unassembled WGS sequence"/>
</dbReference>
<dbReference type="AlphaFoldDB" id="A0A225A940"/>
<dbReference type="InterPro" id="IPR016712">
    <property type="entry name" value="Rbsml_bS1m-like"/>
</dbReference>
<dbReference type="OrthoDB" id="2735536at2759"/>
<evidence type="ECO:0000313" key="3">
    <source>
        <dbReference type="Proteomes" id="UP000214365"/>
    </source>
</evidence>
<dbReference type="STRING" id="1441469.A0A225A940"/>
<dbReference type="RefSeq" id="XP_020117462.1">
    <property type="nucleotide sequence ID" value="XM_020262557.1"/>
</dbReference>
<proteinExistence type="predicted"/>
<dbReference type="EMBL" id="LFMY01000012">
    <property type="protein sequence ID" value="OKL57341.1"/>
    <property type="molecule type" value="Genomic_DNA"/>
</dbReference>
<dbReference type="Pfam" id="PF11709">
    <property type="entry name" value="Mit_ribos_Mrp51"/>
    <property type="match status" value="1"/>
</dbReference>
<organism evidence="2 3">
    <name type="scientific">Talaromyces atroroseus</name>
    <dbReference type="NCBI Taxonomy" id="1441469"/>
    <lineage>
        <taxon>Eukaryota</taxon>
        <taxon>Fungi</taxon>
        <taxon>Dikarya</taxon>
        <taxon>Ascomycota</taxon>
        <taxon>Pezizomycotina</taxon>
        <taxon>Eurotiomycetes</taxon>
        <taxon>Eurotiomycetidae</taxon>
        <taxon>Eurotiales</taxon>
        <taxon>Trichocomaceae</taxon>
        <taxon>Talaromyces</taxon>
        <taxon>Talaromyces sect. Trachyspermi</taxon>
    </lineage>
</organism>
<evidence type="ECO:0000313" key="2">
    <source>
        <dbReference type="EMBL" id="OKL57341.1"/>
    </source>
</evidence>
<accession>A0A225A940</accession>
<dbReference type="PANTHER" id="PTHR28058:SF1">
    <property type="entry name" value="SMALL RIBOSOMAL SUBUNIT PROTEIN BS1M"/>
    <property type="match status" value="1"/>
</dbReference>
<evidence type="ECO:0000256" key="1">
    <source>
        <dbReference type="SAM" id="MobiDB-lite"/>
    </source>
</evidence>
<feature type="region of interest" description="Disordered" evidence="1">
    <location>
        <begin position="423"/>
        <end position="447"/>
    </location>
</feature>
<comment type="caution">
    <text evidence="2">The sequence shown here is derived from an EMBL/GenBank/DDBJ whole genome shotgun (WGS) entry which is preliminary data.</text>
</comment>
<dbReference type="GO" id="GO:0070124">
    <property type="term" value="P:mitochondrial translational initiation"/>
    <property type="evidence" value="ECO:0007669"/>
    <property type="project" value="TreeGrafter"/>
</dbReference>
<dbReference type="GO" id="GO:0005763">
    <property type="term" value="C:mitochondrial small ribosomal subunit"/>
    <property type="evidence" value="ECO:0007669"/>
    <property type="project" value="TreeGrafter"/>
</dbReference>
<reference evidence="2 3" key="1">
    <citation type="submission" date="2015-06" db="EMBL/GenBank/DDBJ databases">
        <title>Talaromyces atroroseus IBT 11181 draft genome.</title>
        <authorList>
            <person name="Rasmussen K.B."/>
            <person name="Rasmussen S."/>
            <person name="Petersen B."/>
            <person name="Sicheritz-Ponten T."/>
            <person name="Mortensen U.H."/>
            <person name="Thrane U."/>
        </authorList>
    </citation>
    <scope>NUCLEOTIDE SEQUENCE [LARGE SCALE GENOMIC DNA]</scope>
    <source>
        <strain evidence="2 3">IBT 11181</strain>
    </source>
</reference>
<feature type="compositionally biased region" description="Basic and acidic residues" evidence="1">
    <location>
        <begin position="437"/>
        <end position="447"/>
    </location>
</feature>
<feature type="compositionally biased region" description="Basic and acidic residues" evidence="1">
    <location>
        <begin position="130"/>
        <end position="144"/>
    </location>
</feature>
<sequence>MAAPKLSPTANLLRNSRLFALPSVLKTAPREVTSKTVVESSSATLPHPTRAAIETPASALYQGDWGLKRPLPAKSTTERSSKPVIRVNALDTFEHVTDFDSAGDHTMTLMKFQELNLPVSLPQATKKGRHEFGRGHESPFEPRYDNVSSSEGSKEQGAQLYRHSGPWLGGQSEIQFQAYLQQLRRRKPELLKQLREQYVSKVTAERRKNAQDEGGLDAEGLKETVEVTDGEFQAWLKDLRTNKRLAGAELTHLLDLHTLSSDIPSIMMGRTDYYEANATRLSSVDYAQQGPPRTHPSAGLAYTRSGALISNHPSFGPQQSMRPVEARCLIAKTRKRRHKRRAVLGVGGIAYEDEADSPEDHLRGIEYLDPSVPGGGRVWVSPRRVSISSQGTISLEAARAERDVLAPYGVSNYVPNKGTNISQAARSTQRAVPQLDKSSEPLRRRERMDAVSELIKRV</sequence>
<gene>
    <name evidence="2" type="ORF">UA08_07641</name>
</gene>